<keyword evidence="3" id="KW-1185">Reference proteome</keyword>
<sequence>MTTAMDRVPDELVLHILDSFGFNELQPALSTCSRWRALAQRCPAFWRDIQTPGSAEPNLDAATKLACARLEATNGRRFTLRLQGAYPEILSVVAQHMHHLEYLDAQIGSVDELSALNRALRLVQAPLLGTFRLTFGVDNGSEDEAPNFGTLSPGLFSGAACPLLTRVMLADVALPRSSALPCFSAVTELRLLHNVDFLSAVTPDVFMHFPAVKSLSLGAPVMDIGSGFTEEQLEIIERFRTADYSQIEHIELLGQCWDLAEETAWPLEQIPHVFAESEECTSLPFLPSPLFKIGHIVLEPHEDE</sequence>
<dbReference type="KEGG" id="adl:AURDEDRAFT_155143"/>
<reference evidence="3" key="1">
    <citation type="journal article" date="2012" name="Science">
        <title>The Paleozoic origin of enzymatic lignin decomposition reconstructed from 31 fungal genomes.</title>
        <authorList>
            <person name="Floudas D."/>
            <person name="Binder M."/>
            <person name="Riley R."/>
            <person name="Barry K."/>
            <person name="Blanchette R.A."/>
            <person name="Henrissat B."/>
            <person name="Martinez A.T."/>
            <person name="Otillar R."/>
            <person name="Spatafora J.W."/>
            <person name="Yadav J.S."/>
            <person name="Aerts A."/>
            <person name="Benoit I."/>
            <person name="Boyd A."/>
            <person name="Carlson A."/>
            <person name="Copeland A."/>
            <person name="Coutinho P.M."/>
            <person name="de Vries R.P."/>
            <person name="Ferreira P."/>
            <person name="Findley K."/>
            <person name="Foster B."/>
            <person name="Gaskell J."/>
            <person name="Glotzer D."/>
            <person name="Gorecki P."/>
            <person name="Heitman J."/>
            <person name="Hesse C."/>
            <person name="Hori C."/>
            <person name="Igarashi K."/>
            <person name="Jurgens J.A."/>
            <person name="Kallen N."/>
            <person name="Kersten P."/>
            <person name="Kohler A."/>
            <person name="Kuees U."/>
            <person name="Kumar T.K.A."/>
            <person name="Kuo A."/>
            <person name="LaButti K."/>
            <person name="Larrondo L.F."/>
            <person name="Lindquist E."/>
            <person name="Ling A."/>
            <person name="Lombard V."/>
            <person name="Lucas S."/>
            <person name="Lundell T."/>
            <person name="Martin R."/>
            <person name="McLaughlin D.J."/>
            <person name="Morgenstern I."/>
            <person name="Morin E."/>
            <person name="Murat C."/>
            <person name="Nagy L.G."/>
            <person name="Nolan M."/>
            <person name="Ohm R.A."/>
            <person name="Patyshakuliyeva A."/>
            <person name="Rokas A."/>
            <person name="Ruiz-Duenas F.J."/>
            <person name="Sabat G."/>
            <person name="Salamov A."/>
            <person name="Samejima M."/>
            <person name="Schmutz J."/>
            <person name="Slot J.C."/>
            <person name="St John F."/>
            <person name="Stenlid J."/>
            <person name="Sun H."/>
            <person name="Sun S."/>
            <person name="Syed K."/>
            <person name="Tsang A."/>
            <person name="Wiebenga A."/>
            <person name="Young D."/>
            <person name="Pisabarro A."/>
            <person name="Eastwood D.C."/>
            <person name="Martin F."/>
            <person name="Cullen D."/>
            <person name="Grigoriev I.V."/>
            <person name="Hibbett D.S."/>
        </authorList>
    </citation>
    <scope>NUCLEOTIDE SEQUENCE [LARGE SCALE GENOMIC DNA]</scope>
    <source>
        <strain evidence="3">TFB10046</strain>
    </source>
</reference>
<name>J0D1K5_AURST</name>
<proteinExistence type="predicted"/>
<protein>
    <recommendedName>
        <fullName evidence="1">F-box domain-containing protein</fullName>
    </recommendedName>
</protein>
<organism evidence="2 3">
    <name type="scientific">Auricularia subglabra (strain TFB-10046 / SS5)</name>
    <name type="common">White-rot fungus</name>
    <name type="synonym">Auricularia delicata (strain TFB10046)</name>
    <dbReference type="NCBI Taxonomy" id="717982"/>
    <lineage>
        <taxon>Eukaryota</taxon>
        <taxon>Fungi</taxon>
        <taxon>Dikarya</taxon>
        <taxon>Basidiomycota</taxon>
        <taxon>Agaricomycotina</taxon>
        <taxon>Agaricomycetes</taxon>
        <taxon>Auriculariales</taxon>
        <taxon>Auriculariaceae</taxon>
        <taxon>Auricularia</taxon>
    </lineage>
</organism>
<dbReference type="AlphaFoldDB" id="J0D1K5"/>
<accession>J0D1K5</accession>
<dbReference type="InterPro" id="IPR001810">
    <property type="entry name" value="F-box_dom"/>
</dbReference>
<dbReference type="InterPro" id="IPR036047">
    <property type="entry name" value="F-box-like_dom_sf"/>
</dbReference>
<dbReference type="EMBL" id="JH688956">
    <property type="protein sequence ID" value="EJD32457.1"/>
    <property type="molecule type" value="Genomic_DNA"/>
</dbReference>
<evidence type="ECO:0000313" key="2">
    <source>
        <dbReference type="EMBL" id="EJD32457.1"/>
    </source>
</evidence>
<feature type="non-terminal residue" evidence="2">
    <location>
        <position position="304"/>
    </location>
</feature>
<dbReference type="Gene3D" id="1.20.1280.50">
    <property type="match status" value="1"/>
</dbReference>
<dbReference type="SUPFAM" id="SSF81383">
    <property type="entry name" value="F-box domain"/>
    <property type="match status" value="1"/>
</dbReference>
<dbReference type="OrthoDB" id="2520207at2759"/>
<evidence type="ECO:0000259" key="1">
    <source>
        <dbReference type="PROSITE" id="PS50181"/>
    </source>
</evidence>
<feature type="domain" description="F-box" evidence="1">
    <location>
        <begin position="2"/>
        <end position="49"/>
    </location>
</feature>
<dbReference type="Proteomes" id="UP000006514">
    <property type="component" value="Unassembled WGS sequence"/>
</dbReference>
<evidence type="ECO:0000313" key="3">
    <source>
        <dbReference type="Proteomes" id="UP000006514"/>
    </source>
</evidence>
<dbReference type="Pfam" id="PF12937">
    <property type="entry name" value="F-box-like"/>
    <property type="match status" value="1"/>
</dbReference>
<dbReference type="PROSITE" id="PS50181">
    <property type="entry name" value="FBOX"/>
    <property type="match status" value="1"/>
</dbReference>
<gene>
    <name evidence="2" type="ORF">AURDEDRAFT_155143</name>
</gene>
<dbReference type="InParanoid" id="J0D1K5"/>